<dbReference type="STRING" id="1009370.ALO_15997"/>
<accession>F7NM72</accession>
<sequence length="173" mass="19137">MLCDDCKKRPACVHITKIVNNQKVEKHLCEQCAQNAGELQFALDSSFSVHDFLKGMFTHGMIDGGSPAVKNEIACPNCGMTYSDFSQNGKIGCSVCYTTYADRLERLLRRVHGASAHTGKVPCRTGGALVARQKIKQLKKTLEQLVAREEYEQAAKVRDEIKGLERNMSEGGK</sequence>
<dbReference type="PROSITE" id="PS50151">
    <property type="entry name" value="UVR"/>
    <property type="match status" value="1"/>
</dbReference>
<dbReference type="AlphaFoldDB" id="F7NM72"/>
<evidence type="ECO:0000313" key="4">
    <source>
        <dbReference type="Proteomes" id="UP000003240"/>
    </source>
</evidence>
<dbReference type="PANTHER" id="PTHR38430:SF1">
    <property type="entry name" value="PROTEIN-ARGININE KINASE ACTIVATOR PROTEIN"/>
    <property type="match status" value="1"/>
</dbReference>
<dbReference type="OrthoDB" id="9788704at2"/>
<keyword evidence="4" id="KW-1185">Reference proteome</keyword>
<dbReference type="Gene3D" id="4.10.860.10">
    <property type="entry name" value="UVR domain"/>
    <property type="match status" value="1"/>
</dbReference>
<name>F7NM72_9FIRM</name>
<dbReference type="GO" id="GO:1990170">
    <property type="term" value="P:stress response to cadmium ion"/>
    <property type="evidence" value="ECO:0007669"/>
    <property type="project" value="TreeGrafter"/>
</dbReference>
<evidence type="ECO:0000313" key="3">
    <source>
        <dbReference type="EMBL" id="EGO62873.1"/>
    </source>
</evidence>
<dbReference type="GO" id="GO:0005507">
    <property type="term" value="F:copper ion binding"/>
    <property type="evidence" value="ECO:0007669"/>
    <property type="project" value="TreeGrafter"/>
</dbReference>
<evidence type="ECO:0000259" key="2">
    <source>
        <dbReference type="PROSITE" id="PS50151"/>
    </source>
</evidence>
<dbReference type="InterPro" id="IPR025542">
    <property type="entry name" value="YacH"/>
</dbReference>
<feature type="coiled-coil region" evidence="1">
    <location>
        <begin position="128"/>
        <end position="167"/>
    </location>
</feature>
<dbReference type="eggNOG" id="COG3880">
    <property type="taxonomic scope" value="Bacteria"/>
</dbReference>
<dbReference type="Pfam" id="PF02151">
    <property type="entry name" value="UVR"/>
    <property type="match status" value="1"/>
</dbReference>
<evidence type="ECO:0000256" key="1">
    <source>
        <dbReference type="SAM" id="Coils"/>
    </source>
</evidence>
<gene>
    <name evidence="3" type="ORF">ALO_15997</name>
</gene>
<dbReference type="InterPro" id="IPR001943">
    <property type="entry name" value="UVR_dom"/>
</dbReference>
<dbReference type="GO" id="GO:0050897">
    <property type="term" value="F:cobalt ion binding"/>
    <property type="evidence" value="ECO:0007669"/>
    <property type="project" value="TreeGrafter"/>
</dbReference>
<dbReference type="SUPFAM" id="SSF46600">
    <property type="entry name" value="C-terminal UvrC-binding domain of UvrB"/>
    <property type="match status" value="1"/>
</dbReference>
<organism evidence="3 4">
    <name type="scientific">Acetonema longum DSM 6540</name>
    <dbReference type="NCBI Taxonomy" id="1009370"/>
    <lineage>
        <taxon>Bacteria</taxon>
        <taxon>Bacillati</taxon>
        <taxon>Bacillota</taxon>
        <taxon>Negativicutes</taxon>
        <taxon>Acetonemataceae</taxon>
        <taxon>Acetonema</taxon>
    </lineage>
</organism>
<protein>
    <submittedName>
        <fullName evidence="3">UvrB/UvrC protein</fullName>
    </submittedName>
</protein>
<feature type="domain" description="UVR" evidence="2">
    <location>
        <begin position="132"/>
        <end position="167"/>
    </location>
</feature>
<dbReference type="RefSeq" id="WP_004097465.1">
    <property type="nucleotide sequence ID" value="NZ_AFGF01000162.1"/>
</dbReference>
<keyword evidence="1" id="KW-0175">Coiled coil</keyword>
<dbReference type="GO" id="GO:0008270">
    <property type="term" value="F:zinc ion binding"/>
    <property type="evidence" value="ECO:0007669"/>
    <property type="project" value="TreeGrafter"/>
</dbReference>
<dbReference type="PANTHER" id="PTHR38430">
    <property type="entry name" value="PROTEIN-ARGININE KINASE ACTIVATOR PROTEIN"/>
    <property type="match status" value="1"/>
</dbReference>
<proteinExistence type="predicted"/>
<dbReference type="GO" id="GO:1990169">
    <property type="term" value="P:stress response to copper ion"/>
    <property type="evidence" value="ECO:0007669"/>
    <property type="project" value="TreeGrafter"/>
</dbReference>
<reference evidence="3 4" key="1">
    <citation type="journal article" date="2011" name="EMBO J.">
        <title>Structural diversity of bacterial flagellar motors.</title>
        <authorList>
            <person name="Chen S."/>
            <person name="Beeby M."/>
            <person name="Murphy G.E."/>
            <person name="Leadbetter J.R."/>
            <person name="Hendrixson D.R."/>
            <person name="Briegel A."/>
            <person name="Li Z."/>
            <person name="Shi J."/>
            <person name="Tocheva E.I."/>
            <person name="Muller A."/>
            <person name="Dobro M.J."/>
            <person name="Jensen G.J."/>
        </authorList>
    </citation>
    <scope>NUCLEOTIDE SEQUENCE [LARGE SCALE GENOMIC DNA]</scope>
    <source>
        <strain evidence="3 4">DSM 6540</strain>
    </source>
</reference>
<dbReference type="InterPro" id="IPR036876">
    <property type="entry name" value="UVR_dom_sf"/>
</dbReference>
<dbReference type="EMBL" id="AFGF01000162">
    <property type="protein sequence ID" value="EGO62873.1"/>
    <property type="molecule type" value="Genomic_DNA"/>
</dbReference>
<dbReference type="GO" id="GO:0046870">
    <property type="term" value="F:cadmium ion binding"/>
    <property type="evidence" value="ECO:0007669"/>
    <property type="project" value="TreeGrafter"/>
</dbReference>
<dbReference type="PIRSF" id="PIRSF015034">
    <property type="entry name" value="YacH"/>
    <property type="match status" value="1"/>
</dbReference>
<dbReference type="Proteomes" id="UP000003240">
    <property type="component" value="Unassembled WGS sequence"/>
</dbReference>
<comment type="caution">
    <text evidence="3">The sequence shown here is derived from an EMBL/GenBank/DDBJ whole genome shotgun (WGS) entry which is preliminary data.</text>
</comment>